<protein>
    <submittedName>
        <fullName evidence="3">Alpha/beta hydrolase</fullName>
    </submittedName>
</protein>
<dbReference type="EMBL" id="SGKU01000017">
    <property type="protein sequence ID" value="NFA42452.1"/>
    <property type="molecule type" value="Genomic_DNA"/>
</dbReference>
<dbReference type="Gene3D" id="3.40.50.1820">
    <property type="entry name" value="alpha/beta hydrolase"/>
    <property type="match status" value="1"/>
</dbReference>
<evidence type="ECO:0000313" key="4">
    <source>
        <dbReference type="EMBL" id="NFF88237.1"/>
    </source>
</evidence>
<reference evidence="4 6" key="2">
    <citation type="submission" date="2019-04" db="EMBL/GenBank/DDBJ databases">
        <title>Genome sequencing of Clostridium botulinum Groups I-IV and Clostridium butyricum.</title>
        <authorList>
            <person name="Brunt J."/>
            <person name="Van Vliet A.H.M."/>
            <person name="Stringer S.C."/>
            <person name="Carter A.T."/>
            <person name="Peck M.W."/>
        </authorList>
    </citation>
    <scope>NUCLEOTIDE SEQUENCE [LARGE SCALE GENOMIC DNA]</scope>
    <source>
        <strain evidence="4 6">1605</strain>
    </source>
</reference>
<dbReference type="PANTHER" id="PTHR43689">
    <property type="entry name" value="HYDROLASE"/>
    <property type="match status" value="1"/>
</dbReference>
<evidence type="ECO:0000259" key="2">
    <source>
        <dbReference type="Pfam" id="PF00561"/>
    </source>
</evidence>
<dbReference type="AlphaFoldDB" id="A0A6B4FWL3"/>
<gene>
    <name evidence="3" type="ORF">EXM65_07605</name>
    <name evidence="4" type="ORF">FC774_10195</name>
</gene>
<reference evidence="3 5" key="1">
    <citation type="submission" date="2019-02" db="EMBL/GenBank/DDBJ databases">
        <title>Genome sequencing of Clostridium botulinum clinical isolates.</title>
        <authorList>
            <person name="Brunt J."/>
            <person name="Van Vliet A.H.M."/>
            <person name="Stringer S.C."/>
            <person name="Grant K.A."/>
            <person name="Carter A.C."/>
            <person name="Peck M.W."/>
        </authorList>
    </citation>
    <scope>NUCLEOTIDE SEQUENCE [LARGE SCALE GENOMIC DNA]</scope>
    <source>
        <strain evidence="3 5">H113700579</strain>
    </source>
</reference>
<dbReference type="Proteomes" id="UP000476820">
    <property type="component" value="Unassembled WGS sequence"/>
</dbReference>
<sequence length="334" mass="38210">MNLLPHSNGFQRIKSPKFNLLDFLRRALIIIIVFLIAGFLVQSMSNFIANEKLKASLKYVRVETKKLEYKIKGTGSYTVVFDGGIGSNIYQWDEVCKKLERDSDVKTFVYNRKGYGFSDSGERRTPEEQAEDLKNLLKKSGASEPYVFVSEEYGSLISMNFAEKYPELVAGLILINPLSYDLVNNKEYLDSIKWEYYKSKLRFLGSYFYITELSDKLGLVKSDIDVEDLPNGAKEEINIHKNKKNYTKAIYDEIGNLYKKDIKINIDNIIKSKPTYIISNKITSDMDDIPENSLLTVYKSSILSSPYALHDQDSIVDGVNNIIKKAKKIEKVNS</sequence>
<feature type="domain" description="AB hydrolase-1" evidence="2">
    <location>
        <begin position="78"/>
        <end position="183"/>
    </location>
</feature>
<dbReference type="InterPro" id="IPR000073">
    <property type="entry name" value="AB_hydrolase_1"/>
</dbReference>
<accession>A0A6B4FWL3</accession>
<evidence type="ECO:0000313" key="5">
    <source>
        <dbReference type="Proteomes" id="UP000472355"/>
    </source>
</evidence>
<keyword evidence="3" id="KW-0378">Hydrolase</keyword>
<keyword evidence="1" id="KW-1133">Transmembrane helix</keyword>
<feature type="transmembrane region" description="Helical" evidence="1">
    <location>
        <begin position="27"/>
        <end position="49"/>
    </location>
</feature>
<keyword evidence="1" id="KW-0812">Transmembrane</keyword>
<dbReference type="Proteomes" id="UP000472355">
    <property type="component" value="Unassembled WGS sequence"/>
</dbReference>
<dbReference type="EMBL" id="SWOV01000025">
    <property type="protein sequence ID" value="NFF88237.1"/>
    <property type="molecule type" value="Genomic_DNA"/>
</dbReference>
<dbReference type="PANTHER" id="PTHR43689:SF8">
    <property type="entry name" value="ALPHA_BETA-HYDROLASES SUPERFAMILY PROTEIN"/>
    <property type="match status" value="1"/>
</dbReference>
<dbReference type="GO" id="GO:0016787">
    <property type="term" value="F:hydrolase activity"/>
    <property type="evidence" value="ECO:0007669"/>
    <property type="project" value="UniProtKB-KW"/>
</dbReference>
<organism evidence="3 5">
    <name type="scientific">Clostridium botulinum</name>
    <dbReference type="NCBI Taxonomy" id="1491"/>
    <lineage>
        <taxon>Bacteria</taxon>
        <taxon>Bacillati</taxon>
        <taxon>Bacillota</taxon>
        <taxon>Clostridia</taxon>
        <taxon>Eubacteriales</taxon>
        <taxon>Clostridiaceae</taxon>
        <taxon>Clostridium</taxon>
    </lineage>
</organism>
<evidence type="ECO:0000313" key="3">
    <source>
        <dbReference type="EMBL" id="NFA42452.1"/>
    </source>
</evidence>
<dbReference type="RefSeq" id="WP_012449851.1">
    <property type="nucleotide sequence ID" value="NZ_CP010520.1"/>
</dbReference>
<dbReference type="SUPFAM" id="SSF53474">
    <property type="entry name" value="alpha/beta-Hydrolases"/>
    <property type="match status" value="1"/>
</dbReference>
<dbReference type="InterPro" id="IPR029058">
    <property type="entry name" value="AB_hydrolase_fold"/>
</dbReference>
<keyword evidence="1" id="KW-0472">Membrane</keyword>
<name>A0A6B4FWL3_CLOBO</name>
<proteinExistence type="predicted"/>
<evidence type="ECO:0000256" key="1">
    <source>
        <dbReference type="SAM" id="Phobius"/>
    </source>
</evidence>
<comment type="caution">
    <text evidence="3">The sequence shown here is derived from an EMBL/GenBank/DDBJ whole genome shotgun (WGS) entry which is preliminary data.</text>
</comment>
<dbReference type="Pfam" id="PF00561">
    <property type="entry name" value="Abhydrolase_1"/>
    <property type="match status" value="1"/>
</dbReference>
<evidence type="ECO:0000313" key="6">
    <source>
        <dbReference type="Proteomes" id="UP000476820"/>
    </source>
</evidence>